<keyword evidence="1" id="KW-0863">Zinc-finger</keyword>
<name>A0A8X6XL48_9ARAC</name>
<organism evidence="3 4">
    <name type="scientific">Trichonephila inaurata madagascariensis</name>
    <dbReference type="NCBI Taxonomy" id="2747483"/>
    <lineage>
        <taxon>Eukaryota</taxon>
        <taxon>Metazoa</taxon>
        <taxon>Ecdysozoa</taxon>
        <taxon>Arthropoda</taxon>
        <taxon>Chelicerata</taxon>
        <taxon>Arachnida</taxon>
        <taxon>Araneae</taxon>
        <taxon>Araneomorphae</taxon>
        <taxon>Entelegynae</taxon>
        <taxon>Araneoidea</taxon>
        <taxon>Nephilidae</taxon>
        <taxon>Trichonephila</taxon>
        <taxon>Trichonephila inaurata</taxon>
    </lineage>
</organism>
<evidence type="ECO:0000313" key="3">
    <source>
        <dbReference type="EMBL" id="GFY54595.1"/>
    </source>
</evidence>
<feature type="domain" description="SWIM-type" evidence="2">
    <location>
        <begin position="8"/>
        <end position="42"/>
    </location>
</feature>
<dbReference type="PROSITE" id="PS50966">
    <property type="entry name" value="ZF_SWIM"/>
    <property type="match status" value="1"/>
</dbReference>
<evidence type="ECO:0000256" key="1">
    <source>
        <dbReference type="PROSITE-ProRule" id="PRU00325"/>
    </source>
</evidence>
<accession>A0A8X6XL48</accession>
<comment type="caution">
    <text evidence="3">The sequence shown here is derived from an EMBL/GenBank/DDBJ whole genome shotgun (WGS) entry which is preliminary data.</text>
</comment>
<sequence>MPAVVCSKKVPIDHGNSAKCTCPAGGAPTFCKHVFAILYALEDYSSKEMYTTSTERLQTWHQSKPSKACPCVCVFQSNFWQIPDNFNLPYTGQQGCNKTQP</sequence>
<evidence type="ECO:0000259" key="2">
    <source>
        <dbReference type="PROSITE" id="PS50966"/>
    </source>
</evidence>
<evidence type="ECO:0000313" key="4">
    <source>
        <dbReference type="Proteomes" id="UP000886998"/>
    </source>
</evidence>
<keyword evidence="1" id="KW-0862">Zinc</keyword>
<proteinExistence type="predicted"/>
<dbReference type="OrthoDB" id="261614at2759"/>
<dbReference type="EMBL" id="BMAV01009950">
    <property type="protein sequence ID" value="GFY54595.1"/>
    <property type="molecule type" value="Genomic_DNA"/>
</dbReference>
<keyword evidence="4" id="KW-1185">Reference proteome</keyword>
<gene>
    <name evidence="3" type="ORF">TNIN_319871</name>
</gene>
<dbReference type="InterPro" id="IPR007527">
    <property type="entry name" value="Znf_SWIM"/>
</dbReference>
<protein>
    <recommendedName>
        <fullName evidence="2">SWIM-type domain-containing protein</fullName>
    </recommendedName>
</protein>
<dbReference type="AlphaFoldDB" id="A0A8X6XL48"/>
<dbReference type="Proteomes" id="UP000886998">
    <property type="component" value="Unassembled WGS sequence"/>
</dbReference>
<keyword evidence="1" id="KW-0479">Metal-binding</keyword>
<reference evidence="3" key="1">
    <citation type="submission" date="2020-08" db="EMBL/GenBank/DDBJ databases">
        <title>Multicomponent nature underlies the extraordinary mechanical properties of spider dragline silk.</title>
        <authorList>
            <person name="Kono N."/>
            <person name="Nakamura H."/>
            <person name="Mori M."/>
            <person name="Yoshida Y."/>
            <person name="Ohtoshi R."/>
            <person name="Malay A.D."/>
            <person name="Moran D.A.P."/>
            <person name="Tomita M."/>
            <person name="Numata K."/>
            <person name="Arakawa K."/>
        </authorList>
    </citation>
    <scope>NUCLEOTIDE SEQUENCE</scope>
</reference>
<dbReference type="GO" id="GO:0008270">
    <property type="term" value="F:zinc ion binding"/>
    <property type="evidence" value="ECO:0007669"/>
    <property type="project" value="UniProtKB-KW"/>
</dbReference>